<organism evidence="13 14">
    <name type="scientific">Trichodelitschia bisporula</name>
    <dbReference type="NCBI Taxonomy" id="703511"/>
    <lineage>
        <taxon>Eukaryota</taxon>
        <taxon>Fungi</taxon>
        <taxon>Dikarya</taxon>
        <taxon>Ascomycota</taxon>
        <taxon>Pezizomycotina</taxon>
        <taxon>Dothideomycetes</taxon>
        <taxon>Dothideomycetes incertae sedis</taxon>
        <taxon>Phaeotrichales</taxon>
        <taxon>Phaeotrichaceae</taxon>
        <taxon>Trichodelitschia</taxon>
    </lineage>
</organism>
<dbReference type="Proteomes" id="UP000799640">
    <property type="component" value="Unassembled WGS sequence"/>
</dbReference>
<feature type="domain" description="CFEM" evidence="12">
    <location>
        <begin position="1"/>
        <end position="111"/>
    </location>
</feature>
<evidence type="ECO:0000256" key="3">
    <source>
        <dbReference type="ARBA" id="ARBA00010031"/>
    </source>
</evidence>
<dbReference type="Pfam" id="PF05730">
    <property type="entry name" value="CFEM"/>
    <property type="match status" value="1"/>
</dbReference>
<evidence type="ECO:0000313" key="13">
    <source>
        <dbReference type="EMBL" id="KAF2404133.1"/>
    </source>
</evidence>
<evidence type="ECO:0000313" key="14">
    <source>
        <dbReference type="Proteomes" id="UP000799640"/>
    </source>
</evidence>
<proteinExistence type="inferred from homology"/>
<sequence length="155" mass="15222">MKSVFVLLTGLVALVVADTTPQINLPSCGTNAMIPAVSTSGCAFTDAECLCKAQGVIAAAKNNLVKACPNPTDLKAFSDFFNGNCAGKPGFPIDLSGNKGAAAPASSASPSGSNSTAHTSPQPSAAAAKSDGNTVVARVPAGLIALSGALAYLAL</sequence>
<keyword evidence="5" id="KW-0336">GPI-anchor</keyword>
<keyword evidence="5" id="KW-0472">Membrane</keyword>
<feature type="compositionally biased region" description="Low complexity" evidence="10">
    <location>
        <begin position="99"/>
        <end position="115"/>
    </location>
</feature>
<comment type="similarity">
    <text evidence="3">Belongs to the RBT5 family.</text>
</comment>
<keyword evidence="4" id="KW-0964">Secreted</keyword>
<dbReference type="GO" id="GO:0046872">
    <property type="term" value="F:metal ion binding"/>
    <property type="evidence" value="ECO:0007669"/>
    <property type="project" value="UniProtKB-UniRule"/>
</dbReference>
<keyword evidence="8" id="KW-0449">Lipoprotein</keyword>
<evidence type="ECO:0000256" key="9">
    <source>
        <dbReference type="PROSITE-ProRule" id="PRU01356"/>
    </source>
</evidence>
<evidence type="ECO:0000256" key="5">
    <source>
        <dbReference type="ARBA" id="ARBA00022622"/>
    </source>
</evidence>
<dbReference type="EMBL" id="ML996688">
    <property type="protein sequence ID" value="KAF2404133.1"/>
    <property type="molecule type" value="Genomic_DNA"/>
</dbReference>
<evidence type="ECO:0000256" key="4">
    <source>
        <dbReference type="ARBA" id="ARBA00022525"/>
    </source>
</evidence>
<keyword evidence="5" id="KW-0325">Glycoprotein</keyword>
<feature type="signal peptide" evidence="11">
    <location>
        <begin position="1"/>
        <end position="17"/>
    </location>
</feature>
<evidence type="ECO:0000256" key="10">
    <source>
        <dbReference type="SAM" id="MobiDB-lite"/>
    </source>
</evidence>
<dbReference type="OrthoDB" id="3065412at2759"/>
<accession>A0A6G1I750</accession>
<evidence type="ECO:0000256" key="1">
    <source>
        <dbReference type="ARBA" id="ARBA00004589"/>
    </source>
</evidence>
<keyword evidence="9" id="KW-0479">Metal-binding</keyword>
<evidence type="ECO:0000259" key="12">
    <source>
        <dbReference type="PROSITE" id="PS52012"/>
    </source>
</evidence>
<evidence type="ECO:0000256" key="7">
    <source>
        <dbReference type="ARBA" id="ARBA00023157"/>
    </source>
</evidence>
<reference evidence="13" key="1">
    <citation type="journal article" date="2020" name="Stud. Mycol.">
        <title>101 Dothideomycetes genomes: a test case for predicting lifestyles and emergence of pathogens.</title>
        <authorList>
            <person name="Haridas S."/>
            <person name="Albert R."/>
            <person name="Binder M."/>
            <person name="Bloem J."/>
            <person name="Labutti K."/>
            <person name="Salamov A."/>
            <person name="Andreopoulos B."/>
            <person name="Baker S."/>
            <person name="Barry K."/>
            <person name="Bills G."/>
            <person name="Bluhm B."/>
            <person name="Cannon C."/>
            <person name="Castanera R."/>
            <person name="Culley D."/>
            <person name="Daum C."/>
            <person name="Ezra D."/>
            <person name="Gonzalez J."/>
            <person name="Henrissat B."/>
            <person name="Kuo A."/>
            <person name="Liang C."/>
            <person name="Lipzen A."/>
            <person name="Lutzoni F."/>
            <person name="Magnuson J."/>
            <person name="Mondo S."/>
            <person name="Nolan M."/>
            <person name="Ohm R."/>
            <person name="Pangilinan J."/>
            <person name="Park H.-J."/>
            <person name="Ramirez L."/>
            <person name="Alfaro M."/>
            <person name="Sun H."/>
            <person name="Tritt A."/>
            <person name="Yoshinaga Y."/>
            <person name="Zwiers L.-H."/>
            <person name="Turgeon B."/>
            <person name="Goodwin S."/>
            <person name="Spatafora J."/>
            <person name="Crous P."/>
            <person name="Grigoriev I."/>
        </authorList>
    </citation>
    <scope>NUCLEOTIDE SEQUENCE</scope>
    <source>
        <strain evidence="13">CBS 262.69</strain>
    </source>
</reference>
<dbReference type="GO" id="GO:0098552">
    <property type="term" value="C:side of membrane"/>
    <property type="evidence" value="ECO:0007669"/>
    <property type="project" value="UniProtKB-KW"/>
</dbReference>
<dbReference type="AlphaFoldDB" id="A0A6G1I750"/>
<keyword evidence="6 11" id="KW-0732">Signal</keyword>
<feature type="disulfide bond" evidence="9">
    <location>
        <begin position="42"/>
        <end position="49"/>
    </location>
</feature>
<evidence type="ECO:0000256" key="2">
    <source>
        <dbReference type="ARBA" id="ARBA00004613"/>
    </source>
</evidence>
<comment type="subcellular location">
    <subcellularLocation>
        <location evidence="1">Membrane</location>
        <topology evidence="1">Lipid-anchor</topology>
        <topology evidence="1">GPI-anchor</topology>
    </subcellularLocation>
    <subcellularLocation>
        <location evidence="2">Secreted</location>
    </subcellularLocation>
</comment>
<dbReference type="PROSITE" id="PS52012">
    <property type="entry name" value="CFEM"/>
    <property type="match status" value="1"/>
</dbReference>
<feature type="binding site" description="axial binding residue" evidence="9">
    <location>
        <position position="46"/>
    </location>
    <ligand>
        <name>heme</name>
        <dbReference type="ChEBI" id="CHEBI:30413"/>
    </ligand>
    <ligandPart>
        <name>Fe</name>
        <dbReference type="ChEBI" id="CHEBI:18248"/>
    </ligandPart>
</feature>
<gene>
    <name evidence="13" type="ORF">EJ06DRAFT_189051</name>
</gene>
<keyword evidence="14" id="KW-1185">Reference proteome</keyword>
<dbReference type="InterPro" id="IPR008427">
    <property type="entry name" value="Extracellular_membr_CFEM_dom"/>
</dbReference>
<feature type="region of interest" description="Disordered" evidence="10">
    <location>
        <begin position="99"/>
        <end position="130"/>
    </location>
</feature>
<feature type="chain" id="PRO_5026094182" description="CFEM domain-containing protein" evidence="11">
    <location>
        <begin position="18"/>
        <end position="155"/>
    </location>
</feature>
<keyword evidence="9" id="KW-0408">Iron</keyword>
<protein>
    <recommendedName>
        <fullName evidence="12">CFEM domain-containing protein</fullName>
    </recommendedName>
</protein>
<comment type="caution">
    <text evidence="9">Lacks conserved residue(s) required for the propagation of feature annotation.</text>
</comment>
<name>A0A6G1I750_9PEZI</name>
<evidence type="ECO:0000256" key="11">
    <source>
        <dbReference type="SAM" id="SignalP"/>
    </source>
</evidence>
<feature type="disulfide bond" evidence="9">
    <location>
        <begin position="28"/>
        <end position="68"/>
    </location>
</feature>
<evidence type="ECO:0000256" key="6">
    <source>
        <dbReference type="ARBA" id="ARBA00022729"/>
    </source>
</evidence>
<dbReference type="GO" id="GO:0005576">
    <property type="term" value="C:extracellular region"/>
    <property type="evidence" value="ECO:0007669"/>
    <property type="project" value="UniProtKB-SubCell"/>
</dbReference>
<keyword evidence="7 9" id="KW-1015">Disulfide bond</keyword>
<keyword evidence="9" id="KW-0349">Heme</keyword>
<evidence type="ECO:0000256" key="8">
    <source>
        <dbReference type="ARBA" id="ARBA00023288"/>
    </source>
</evidence>